<feature type="compositionally biased region" description="Basic and acidic residues" evidence="1">
    <location>
        <begin position="2408"/>
        <end position="2433"/>
    </location>
</feature>
<feature type="compositionally biased region" description="Polar residues" evidence="1">
    <location>
        <begin position="539"/>
        <end position="548"/>
    </location>
</feature>
<feature type="compositionally biased region" description="Basic and acidic residues" evidence="1">
    <location>
        <begin position="1237"/>
        <end position="1252"/>
    </location>
</feature>
<feature type="compositionally biased region" description="Basic and acidic residues" evidence="1">
    <location>
        <begin position="2540"/>
        <end position="2555"/>
    </location>
</feature>
<feature type="region of interest" description="Disordered" evidence="1">
    <location>
        <begin position="2650"/>
        <end position="2671"/>
    </location>
</feature>
<dbReference type="Proteomes" id="UP001176961">
    <property type="component" value="Unassembled WGS sequence"/>
</dbReference>
<feature type="region of interest" description="Disordered" evidence="1">
    <location>
        <begin position="490"/>
        <end position="509"/>
    </location>
</feature>
<feature type="compositionally biased region" description="Basic residues" evidence="1">
    <location>
        <begin position="3133"/>
        <end position="3144"/>
    </location>
</feature>
<evidence type="ECO:0000313" key="4">
    <source>
        <dbReference type="Proteomes" id="UP001176961"/>
    </source>
</evidence>
<feature type="region of interest" description="Disordered" evidence="1">
    <location>
        <begin position="1912"/>
        <end position="2631"/>
    </location>
</feature>
<feature type="signal peptide" evidence="2">
    <location>
        <begin position="1"/>
        <end position="15"/>
    </location>
</feature>
<feature type="compositionally biased region" description="Polar residues" evidence="1">
    <location>
        <begin position="1912"/>
        <end position="1923"/>
    </location>
</feature>
<feature type="compositionally biased region" description="Polar residues" evidence="1">
    <location>
        <begin position="3020"/>
        <end position="3032"/>
    </location>
</feature>
<feature type="region of interest" description="Disordered" evidence="1">
    <location>
        <begin position="1220"/>
        <end position="1307"/>
    </location>
</feature>
<feature type="compositionally biased region" description="Basic and acidic residues" evidence="1">
    <location>
        <begin position="418"/>
        <end position="444"/>
    </location>
</feature>
<feature type="compositionally biased region" description="Basic residues" evidence="1">
    <location>
        <begin position="1446"/>
        <end position="1484"/>
    </location>
</feature>
<feature type="compositionally biased region" description="Basic and acidic residues" evidence="1">
    <location>
        <begin position="2310"/>
        <end position="2337"/>
    </location>
</feature>
<reference evidence="3" key="1">
    <citation type="submission" date="2023-07" db="EMBL/GenBank/DDBJ databases">
        <authorList>
            <consortium name="CYATHOMIX"/>
        </authorList>
    </citation>
    <scope>NUCLEOTIDE SEQUENCE</scope>
    <source>
        <strain evidence="3">N/A</strain>
    </source>
</reference>
<name>A0AA36M6T4_CYLNA</name>
<feature type="compositionally biased region" description="Basic residues" evidence="1">
    <location>
        <begin position="186"/>
        <end position="206"/>
    </location>
</feature>
<feature type="compositionally biased region" description="Basic and acidic residues" evidence="1">
    <location>
        <begin position="3051"/>
        <end position="3060"/>
    </location>
</feature>
<feature type="region of interest" description="Disordered" evidence="1">
    <location>
        <begin position="372"/>
        <end position="479"/>
    </location>
</feature>
<feature type="compositionally biased region" description="Basic and acidic residues" evidence="1">
    <location>
        <begin position="2857"/>
        <end position="2866"/>
    </location>
</feature>
<sequence>MSSLIVFFLAYSVSGRIVSKEIQARDLNTSGYPDSFRQDRKEKFGSGSNSTAFIEDDVKNFVSRLSLRRCNTSTDVLLVNKPLLHNRWKRSKAANQQWDRGPWWSKGKKFEHGPWWKGIGANIKKNGDLSAVRKKTDEKTPLLKKNLGRLSVSKKGPRNGLYSEEVGNKLSVISVHKAGRKKAITKNKRQEKSKRREKYKTRRAHTSTKSAIGLSTRVRHFNLFTASNRGSRTLKNRTHVKNITPLTTSVKALKTQKRDARVRGINPSISSPKRLTTTTSKNVEISGNRNKKKNFGNLDRVSKKTADDELEEETEGSGDEEVLVASVKISRQESLAGKQGVADGRVKDPVVRKALKHENKMNAEYSKFAIGTTKGNTKASVEHEERQHDVEEAKKKKERAQRKKGHKGSKTGKFKSAIRNEKEDNKENKEKSSRGYSVHLKEITKLQTSSRGYLTSNQGRVTRSSGQIMKRHKKGEKAATSEVFLEGIKSETSMSPKTGENNTVNLSEGSHKYAFQDNKTATKVSVQKEEDGAYRVSNAAGQTLTSNGKLKRIKSDGMQINGRNMREKNGKQKASVIEAPEGMKEKAGDGKVGSDREQKSKSNAEKPHETKENKRLERKKTPTSSGDQTRIGGDEKIIDVRKNSVDSRDRWDTSIKTTQKLTKVKVTEEAKADYVKGSSSTVSEKRKKPMSHSDRAFGKVKETLKAENENAGSDKEQSTKPDVNRVKEDNLPKDEKTTAWASVQKLGPGSYKTLANSEKKNGEVEAAYDTSSVTRQKPVIHNKSTNGRVEEKEPHNRNSSSEKEKTFFISNESERRTDKGRNSKLNSTSSPERVKEKKEQQKEENTERGNNGKFGFGWSTGAILNTKVPDQATPRGVTRKFANVESSKAVNDRNKSSSKHMQQEKEKDLSDSDEESKVGKKGTTESGKGVKRKLLSVPDRLPKVDGRDNGQEGKRDTTSSSDRKFGYGGGIESQLTMRNDAKGLEQSTSNGAKGKASTDKSATVRIRTNGREGRRKGSKEVPSDYEASRKVEEDKNNFLDKPRTKSDGNRSSEKFEEGNKQEEESTTSAKKSGFGGGGALSNALPKGEKLAAHHETSKEAKFEKSNKMKAKTEGDGKEEGVKSTSEKEKKIVQGSDKVSKKVKGKETVENGADKERNIKADGSQSTKELENEIKSGKRTTITGGREKKVKIGRGGALLEAIAGDSKVETTQDTFNGLMMKHTNNGESVGSHTVGMQEDNRKKSSKASNEDKKKKPVSVNDKALEEALVHAREDIRQNNTTRSSQMPSLGAGREAKEGHGRSRMTSRSSEIIDIAATVRASVKSSVDRVSLKRVDALIDVLLDGKETVLHNRRKRSKAAKQHWGHGPWWSKSEKLEHGPWWNRGKNKSKIKHDISSSVRRESVEKNPALLRKSLKKLLETKKALSEDESLYSDEVGNIRFEASVRGSGRKKVVRKKKRREESKRKKQKTRRVHSTRKSNAAKRRKTRFSLPTTTVKALQTQKRKTHFKHNNFSTSSIRDIRRQSTTTVRGIPPSAASERLTIHKTNAHTHIGGTPSISVEGLRTQKREIGVKHITASTTIAKNLKTQKRNVHEKGNISSTVSFRRLRMQKRITRLENITPPKISSEIVTAAPSRYNGYQNEKQYSKHFFKANKNAVADDLQKRVEGSGNMKLVGDAAQAGKQRPAKISIGKQGLDDERVKEAVTRITSNFEEAGDKESTQPSEFARSVFGTTNGDTKALMMPKEKMHSVEEVKNKKETTVKRKPANGIILVIVKSGKNAGKKFEKEKTAGRVGQMEGFTKDETENKKNVKKSFKNYNVLLKETTTLASSHGYLTSNQRKLTRSSGQVPMRHKDGEEKGFSKKGNKSKTLLLYETGGNNISTLNEGSHNYGLRNYETATKVSVQKAEGGNYRASNAAEQMFTSNGKLKKSRSGGKQTKDKNMREENKDKKASVNEASEEMKGKADDGKAVSDKEQKSSNAGKSHKTEGDKWSKKKKISTSNNDRIRIGGDERIIEMKNNVSLRDHRDTSIKTMQEPTKGKVTEKTKADYLKKSSSTMSEKERKSNSQSERAFRKVNEIVKTENEKAGTDKKQSTKSDANRSENYKLPKDEKTTAWVSERKFGPGNYRTHTSSEKENGKGETGYDTSSVTRQKPVIGTESTKGRGEKRKSNSRKSSEKEKTLFNGDGLERRRDKGRDTKLNNASFPEEVKEDKEPQKEEDTKSGNDGKFGVVPGAIVSTKVPDKDTSKGATRRFANTVEDGKAVNDGNKLSINMQQDKEKGLLDSDEEPKAGEKLTTENGKGVRRNSLTNADRLSKVDGRDNGQEGKRDTTSSNDRKFGYDDGADSQLMMKNDANGLEPCTSNGVTKASTDKSANVRIRTIGEEGRKEESKEVPRPVNETANEGGRLRGKNNLEKERNASLDSDGAFKRSTEEGRHTKPNSVSSQKVKKDKEPQKEENTKSGSNRKSGLDADRTTVVEKASVDKDALKRVTQKSANRVENSKTLSDGNLPSSKHAQKMMEFNAGKDSTAENGQGVNQSADADPLLKKNARDRGQERKKITTSSNKRKLEYGNGAVSHMMSISESGPEQNTFAAKQNSNSSQFVKGRVRGNGKEKESEKKKDMAGSSKPFREMEEGKKATVLYAERNTYLRSNKSLQKFKGDNESRKGRTTTIDNVRKGNAVAAVVVLQPDSNKSVNGKTRGNEFEENKKIMREKEKKPLYNDEAARLKMQDRRKEDSKSVSDKEQTSKGDRASKGAASDIVLERQNSTSRKDSEFAQVGETPIARTNNEERPDKIMSNGSTQKPEDDEYARKKTGDNKKRDEKKKKKKTSSDKESKKAGKSNIKVNGANKGGNIKAHGTKTAEEFDEKIKVRKGKYTTAGSKRNTLRKGKKLKKPSNSHNSESDMTGNIQKERNNEDLNKDKKEKTTTASYKALRRVRIRGGGNVKPSSVDENSQRPRLVASRVARKGTAQSKKTKNDKNNISTGMMQSKGQKTGIKNPAEKNRTGKARINGKGLAITEKTESMQTTPVKLQVKSNGKESAHKIAIKSATKSSKGKESNENRTTRKFALKSVLKNRKTKKSNKKQTTRKGSFKRDRKLKKGRKKGSSNKLSKQNVAKGKRLKTKNRSANKPAVFKVGRRKTNKRKGKPKIERLKSSFEYEESPWKFRGPMFDD</sequence>
<feature type="region of interest" description="Disordered" evidence="1">
    <location>
        <begin position="186"/>
        <end position="209"/>
    </location>
</feature>
<feature type="compositionally biased region" description="Polar residues" evidence="1">
    <location>
        <begin position="490"/>
        <end position="508"/>
    </location>
</feature>
<feature type="compositionally biased region" description="Polar residues" evidence="1">
    <location>
        <begin position="2357"/>
        <end position="2370"/>
    </location>
</feature>
<comment type="caution">
    <text evidence="3">The sequence shown here is derived from an EMBL/GenBank/DDBJ whole genome shotgun (WGS) entry which is preliminary data.</text>
</comment>
<feature type="compositionally biased region" description="Basic residues" evidence="1">
    <location>
        <begin position="3114"/>
        <end position="3124"/>
    </location>
</feature>
<feature type="compositionally biased region" description="Basic and acidic residues" evidence="1">
    <location>
        <begin position="2806"/>
        <end position="2817"/>
    </location>
</feature>
<feature type="compositionally biased region" description="Polar residues" evidence="1">
    <location>
        <begin position="445"/>
        <end position="467"/>
    </location>
</feature>
<feature type="compositionally biased region" description="Basic and acidic residues" evidence="1">
    <location>
        <begin position="2697"/>
        <end position="2750"/>
    </location>
</feature>
<feature type="compositionally biased region" description="Polar residues" evidence="1">
    <location>
        <begin position="2977"/>
        <end position="2989"/>
    </location>
</feature>
<feature type="compositionally biased region" description="Basic and acidic residues" evidence="1">
    <location>
        <begin position="1261"/>
        <end position="1275"/>
    </location>
</feature>
<feature type="compositionally biased region" description="Polar residues" evidence="1">
    <location>
        <begin position="2894"/>
        <end position="2906"/>
    </location>
</feature>
<proteinExistence type="predicted"/>
<feature type="compositionally biased region" description="Basic residues" evidence="1">
    <location>
        <begin position="396"/>
        <end position="413"/>
    </location>
</feature>
<feature type="compositionally biased region" description="Basic and acidic residues" evidence="1">
    <location>
        <begin position="1086"/>
        <end position="1131"/>
    </location>
</feature>
<feature type="chain" id="PRO_5041426787" evidence="2">
    <location>
        <begin position="16"/>
        <end position="3170"/>
    </location>
</feature>
<feature type="region of interest" description="Disordered" evidence="1">
    <location>
        <begin position="265"/>
        <end position="320"/>
    </location>
</feature>
<evidence type="ECO:0000256" key="1">
    <source>
        <dbReference type="SAM" id="MobiDB-lite"/>
    </source>
</evidence>
<feature type="compositionally biased region" description="Polar residues" evidence="1">
    <location>
        <begin position="267"/>
        <end position="288"/>
    </location>
</feature>
<feature type="compositionally biased region" description="Basic and acidic residues" evidence="1">
    <location>
        <begin position="2607"/>
        <end position="2631"/>
    </location>
</feature>
<accession>A0AA36M6T4</accession>
<feature type="compositionally biased region" description="Polar residues" evidence="1">
    <location>
        <begin position="1276"/>
        <end position="1286"/>
    </location>
</feature>
<feature type="compositionally biased region" description="Basic and acidic residues" evidence="1">
    <location>
        <begin position="2907"/>
        <end position="2923"/>
    </location>
</feature>
<feature type="compositionally biased region" description="Basic and acidic residues" evidence="1">
    <location>
        <begin position="1018"/>
        <end position="1063"/>
    </location>
</feature>
<feature type="compositionally biased region" description="Basic and acidic residues" evidence="1">
    <location>
        <begin position="2464"/>
        <end position="2485"/>
    </location>
</feature>
<feature type="compositionally biased region" description="Basic and acidic residues" evidence="1">
    <location>
        <begin position="1849"/>
        <end position="1858"/>
    </location>
</feature>
<feature type="compositionally biased region" description="Basic and acidic residues" evidence="1">
    <location>
        <begin position="691"/>
        <end position="737"/>
    </location>
</feature>
<feature type="compositionally biased region" description="Basic and acidic residues" evidence="1">
    <location>
        <begin position="632"/>
        <end position="653"/>
    </location>
</feature>
<feature type="compositionally biased region" description="Basic and acidic residues" evidence="1">
    <location>
        <begin position="665"/>
        <end position="674"/>
    </location>
</feature>
<feature type="compositionally biased region" description="Polar residues" evidence="1">
    <location>
        <begin position="1832"/>
        <end position="1845"/>
    </location>
</feature>
<feature type="compositionally biased region" description="Basic and acidic residues" evidence="1">
    <location>
        <begin position="380"/>
        <end position="395"/>
    </location>
</feature>
<feature type="compositionally biased region" description="Basic residues" evidence="1">
    <location>
        <begin position="3061"/>
        <end position="3103"/>
    </location>
</feature>
<feature type="compositionally biased region" description="Basic and acidic residues" evidence="1">
    <location>
        <begin position="2171"/>
        <end position="2196"/>
    </location>
</feature>
<dbReference type="EMBL" id="CATQJL010000305">
    <property type="protein sequence ID" value="CAJ0601294.1"/>
    <property type="molecule type" value="Genomic_DNA"/>
</dbReference>
<feature type="compositionally biased region" description="Basic and acidic residues" evidence="1">
    <location>
        <begin position="2035"/>
        <end position="2049"/>
    </location>
</feature>
<feature type="compositionally biased region" description="Basic and acidic residues" evidence="1">
    <location>
        <begin position="2377"/>
        <end position="2391"/>
    </location>
</feature>
<feature type="compositionally biased region" description="Basic and acidic residues" evidence="1">
    <location>
        <begin position="788"/>
        <end position="821"/>
    </location>
</feature>
<evidence type="ECO:0000256" key="2">
    <source>
        <dbReference type="SAM" id="SignalP"/>
    </source>
</evidence>
<feature type="region of interest" description="Disordered" evidence="1">
    <location>
        <begin position="2686"/>
        <end position="3148"/>
    </location>
</feature>
<feature type="compositionally biased region" description="Basic and acidic residues" evidence="1">
    <location>
        <begin position="1144"/>
        <end position="1159"/>
    </location>
</feature>
<feature type="compositionally biased region" description="Polar residues" evidence="1">
    <location>
        <begin position="2489"/>
        <end position="2510"/>
    </location>
</feature>
<feature type="compositionally biased region" description="Acidic residues" evidence="1">
    <location>
        <begin position="308"/>
        <end position="320"/>
    </location>
</feature>
<feature type="compositionally biased region" description="Polar residues" evidence="1">
    <location>
        <begin position="2576"/>
        <end position="2599"/>
    </location>
</feature>
<feature type="compositionally biased region" description="Basic and acidic residues" evidence="1">
    <location>
        <begin position="2444"/>
        <end position="2456"/>
    </location>
</feature>
<protein>
    <submittedName>
        <fullName evidence="3">Uncharacterized protein</fullName>
    </submittedName>
</protein>
<feature type="compositionally biased region" description="Basic and acidic residues" evidence="1">
    <location>
        <begin position="940"/>
        <end position="965"/>
    </location>
</feature>
<feature type="compositionally biased region" description="Basic and acidic residues" evidence="1">
    <location>
        <begin position="2056"/>
        <end position="2119"/>
    </location>
</feature>
<feature type="compositionally biased region" description="Basic and acidic residues" evidence="1">
    <location>
        <begin position="832"/>
        <end position="847"/>
    </location>
</feature>
<feature type="region of interest" description="Disordered" evidence="1">
    <location>
        <begin position="536"/>
        <end position="1185"/>
    </location>
</feature>
<feature type="compositionally biased region" description="Basic and acidic residues" evidence="1">
    <location>
        <begin position="890"/>
        <end position="918"/>
    </location>
</feature>
<keyword evidence="4" id="KW-1185">Reference proteome</keyword>
<feature type="region of interest" description="Disordered" evidence="1">
    <location>
        <begin position="1444"/>
        <end position="1484"/>
    </location>
</feature>
<feature type="compositionally biased region" description="Basic and acidic residues" evidence="1">
    <location>
        <begin position="581"/>
        <end position="615"/>
    </location>
</feature>
<keyword evidence="2" id="KW-0732">Signal</keyword>
<feature type="compositionally biased region" description="Basic and acidic residues" evidence="1">
    <location>
        <begin position="2204"/>
        <end position="2222"/>
    </location>
</feature>
<gene>
    <name evidence="3" type="ORF">CYNAS_LOCUS13277</name>
</gene>
<feature type="compositionally biased region" description="Polar residues" evidence="1">
    <location>
        <begin position="2526"/>
        <end position="2536"/>
    </location>
</feature>
<feature type="compositionally biased region" description="Basic and acidic residues" evidence="1">
    <location>
        <begin position="2001"/>
        <end position="2013"/>
    </location>
</feature>
<evidence type="ECO:0000313" key="3">
    <source>
        <dbReference type="EMBL" id="CAJ0601294.1"/>
    </source>
</evidence>
<organism evidence="3 4">
    <name type="scientific">Cylicocyclus nassatus</name>
    <name type="common">Nematode worm</name>
    <dbReference type="NCBI Taxonomy" id="53992"/>
    <lineage>
        <taxon>Eukaryota</taxon>
        <taxon>Metazoa</taxon>
        <taxon>Ecdysozoa</taxon>
        <taxon>Nematoda</taxon>
        <taxon>Chromadorea</taxon>
        <taxon>Rhabditida</taxon>
        <taxon>Rhabditina</taxon>
        <taxon>Rhabditomorpha</taxon>
        <taxon>Strongyloidea</taxon>
        <taxon>Strongylidae</taxon>
        <taxon>Cylicocyclus</taxon>
    </lineage>
</organism>
<feature type="region of interest" description="Disordered" evidence="1">
    <location>
        <begin position="1379"/>
        <end position="1398"/>
    </location>
</feature>
<feature type="compositionally biased region" description="Polar residues" evidence="1">
    <location>
        <begin position="1221"/>
        <end position="1230"/>
    </location>
</feature>
<feature type="compositionally biased region" description="Basic and acidic residues" evidence="1">
    <location>
        <begin position="1934"/>
        <end position="1974"/>
    </location>
</feature>
<feature type="compositionally biased region" description="Basic and acidic residues" evidence="1">
    <location>
        <begin position="2273"/>
        <end position="2293"/>
    </location>
</feature>
<feature type="region of interest" description="Disordered" evidence="1">
    <location>
        <begin position="1832"/>
        <end position="1861"/>
    </location>
</feature>
<feature type="compositionally biased region" description="Polar residues" evidence="1">
    <location>
        <begin position="2686"/>
        <end position="2696"/>
    </location>
</feature>
<feature type="compositionally biased region" description="Basic residues" evidence="1">
    <location>
        <begin position="2881"/>
        <end position="2893"/>
    </location>
</feature>